<dbReference type="PANTHER" id="PTHR46211">
    <property type="entry name" value="GLYCEROPHOSPHORYL DIESTER PHOSPHODIESTERASE"/>
    <property type="match status" value="1"/>
</dbReference>
<reference evidence="3 4" key="1">
    <citation type="journal article" date="2010" name="Stand. Genomic Sci.">
        <title>Complete genome sequence of Conexibacter woesei type strain (ID131577).</title>
        <authorList>
            <person name="Pukall R."/>
            <person name="Lapidus A."/>
            <person name="Glavina Del Rio T."/>
            <person name="Copeland A."/>
            <person name="Tice H."/>
            <person name="Cheng J.-F."/>
            <person name="Lucas S."/>
            <person name="Chen F."/>
            <person name="Nolan M."/>
            <person name="Bruce D."/>
            <person name="Goodwin L."/>
            <person name="Pitluck S."/>
            <person name="Mavromatis K."/>
            <person name="Ivanova N."/>
            <person name="Ovchinnikova G."/>
            <person name="Pati A."/>
            <person name="Chen A."/>
            <person name="Palaniappan K."/>
            <person name="Land M."/>
            <person name="Hauser L."/>
            <person name="Chang Y.-J."/>
            <person name="Jeffries C.D."/>
            <person name="Chain P."/>
            <person name="Meincke L."/>
            <person name="Sims D."/>
            <person name="Brettin T."/>
            <person name="Detter J.C."/>
            <person name="Rohde M."/>
            <person name="Goeker M."/>
            <person name="Bristow J."/>
            <person name="Eisen J.A."/>
            <person name="Markowitz V."/>
            <person name="Kyrpides N.C."/>
            <person name="Klenk H.-P."/>
            <person name="Hugenholtz P."/>
        </authorList>
    </citation>
    <scope>NUCLEOTIDE SEQUENCE [LARGE SCALE GENOMIC DNA]</scope>
    <source>
        <strain evidence="4">DSM 14684 / CIP 108061 / JCM 11494 / NBRC 100937 / ID131577</strain>
    </source>
</reference>
<feature type="domain" description="GP-PDE" evidence="2">
    <location>
        <begin position="230"/>
        <end position="466"/>
    </location>
</feature>
<dbReference type="OrthoDB" id="9758957at2"/>
<protein>
    <submittedName>
        <fullName evidence="3">Glycerophosphoryl diester phosphodiesterase</fullName>
    </submittedName>
</protein>
<dbReference type="SUPFAM" id="SSF51695">
    <property type="entry name" value="PLC-like phosphodiesterases"/>
    <property type="match status" value="1"/>
</dbReference>
<dbReference type="RefSeq" id="WP_012934773.1">
    <property type="nucleotide sequence ID" value="NC_013739.1"/>
</dbReference>
<dbReference type="PANTHER" id="PTHR46211:SF14">
    <property type="entry name" value="GLYCEROPHOSPHODIESTER PHOSPHODIESTERASE"/>
    <property type="match status" value="1"/>
</dbReference>
<dbReference type="STRING" id="469383.Cwoe_3304"/>
<evidence type="ECO:0000259" key="2">
    <source>
        <dbReference type="PROSITE" id="PS51704"/>
    </source>
</evidence>
<dbReference type="HOGENOM" id="CLU_433374_0_0_11"/>
<dbReference type="AlphaFoldDB" id="D3FF05"/>
<keyword evidence="4" id="KW-1185">Reference proteome</keyword>
<evidence type="ECO:0000313" key="3">
    <source>
        <dbReference type="EMBL" id="ADB51722.1"/>
    </source>
</evidence>
<dbReference type="InterPro" id="IPR030395">
    <property type="entry name" value="GP_PDE_dom"/>
</dbReference>
<accession>D3FF05</accession>
<dbReference type="GO" id="GO:0008081">
    <property type="term" value="F:phosphoric diester hydrolase activity"/>
    <property type="evidence" value="ECO:0007669"/>
    <property type="project" value="InterPro"/>
</dbReference>
<dbReference type="eggNOG" id="COG0584">
    <property type="taxonomic scope" value="Bacteria"/>
</dbReference>
<dbReference type="Gene3D" id="3.20.20.190">
    <property type="entry name" value="Phosphatidylinositol (PI) phosphodiesterase"/>
    <property type="match status" value="1"/>
</dbReference>
<organism evidence="3 4">
    <name type="scientific">Conexibacter woesei (strain DSM 14684 / CCUG 47730 / CIP 108061 / JCM 11494 / NBRC 100937 / ID131577)</name>
    <dbReference type="NCBI Taxonomy" id="469383"/>
    <lineage>
        <taxon>Bacteria</taxon>
        <taxon>Bacillati</taxon>
        <taxon>Actinomycetota</taxon>
        <taxon>Thermoleophilia</taxon>
        <taxon>Solirubrobacterales</taxon>
        <taxon>Conexibacteraceae</taxon>
        <taxon>Conexibacter</taxon>
    </lineage>
</organism>
<dbReference type="PROSITE" id="PS51704">
    <property type="entry name" value="GP_PDE"/>
    <property type="match status" value="1"/>
</dbReference>
<dbReference type="Gene3D" id="2.60.120.560">
    <property type="entry name" value="Exo-inulinase, domain 1"/>
    <property type="match status" value="1"/>
</dbReference>
<dbReference type="Proteomes" id="UP000008229">
    <property type="component" value="Chromosome"/>
</dbReference>
<gene>
    <name evidence="3" type="ordered locus">Cwoe_3304</name>
</gene>
<dbReference type="EMBL" id="CP001854">
    <property type="protein sequence ID" value="ADB51722.1"/>
    <property type="molecule type" value="Genomic_DNA"/>
</dbReference>
<dbReference type="KEGG" id="cwo:Cwoe_3304"/>
<dbReference type="Pfam" id="PF03009">
    <property type="entry name" value="GDPD"/>
    <property type="match status" value="1"/>
</dbReference>
<evidence type="ECO:0000256" key="1">
    <source>
        <dbReference type="SAM" id="SignalP"/>
    </source>
</evidence>
<proteinExistence type="predicted"/>
<dbReference type="InterPro" id="IPR017946">
    <property type="entry name" value="PLC-like_Pdiesterase_TIM-brl"/>
</dbReference>
<evidence type="ECO:0000313" key="4">
    <source>
        <dbReference type="Proteomes" id="UP000008229"/>
    </source>
</evidence>
<sequence precursor="true">MSHRALAALLGAVTVAGGVLAAAPTAAFAADPEPTVLEERFAGAGLPAGWRAIEGRWTVADGRLVGVSANSGQQSRITFGSHLDNFRIEAKVRFESVADPARWTAIGLDMPADGGVPWWHAAMRSNTTAANGTEFAERTAANGWNVADAAPAPAAAGTGREVNVAVEVRGSRARWLFEGREVLSTRALRRSADGGLGLVVNGSTVSFDDVVVRRIEPISLVLPNDARAIPRVIAHRGYSAVAPENTLAAMAAGARAGADWVETDVAHSADQVPFILHDGTVDRTTNGRGALNALTAPALDLLDAGSWFSPAFRGQPLPRLDALTDEVKRGSADFLLEVKGPQTRAQVERIIATVRAKGMVGRTLLQSFDVQVLRDARELAPDLQLGLLRGALDADPVATARELGVVTYNPSWDALKARPEVVGALNAAGVAVMPYTVDDAGQWAAMRDAGVDGIITNRPGALVGWNARYAQAGAPAPAEPVRASLLAPLDGARLERGDALSLALAVSGARPDAVTVRLDGATAAEGNTLRGDALARGKHVVTVNATGADGSVATDTATFRVKASPTGLAHLVAVSRGIRDGLRGQLLRDVLSQRWTRFVTRIERNRRDLPRPVAEQLTGDAHELGARG</sequence>
<dbReference type="GO" id="GO:0006629">
    <property type="term" value="P:lipid metabolic process"/>
    <property type="evidence" value="ECO:0007669"/>
    <property type="project" value="InterPro"/>
</dbReference>
<feature type="signal peptide" evidence="1">
    <location>
        <begin position="1"/>
        <end position="21"/>
    </location>
</feature>
<reference evidence="4" key="2">
    <citation type="submission" date="2010-01" db="EMBL/GenBank/DDBJ databases">
        <title>The complete genome of Conexibacter woesei DSM 14684.</title>
        <authorList>
            <consortium name="US DOE Joint Genome Institute (JGI-PGF)"/>
            <person name="Lucas S."/>
            <person name="Copeland A."/>
            <person name="Lapidus A."/>
            <person name="Glavina del Rio T."/>
            <person name="Dalin E."/>
            <person name="Tice H."/>
            <person name="Bruce D."/>
            <person name="Goodwin L."/>
            <person name="Pitluck S."/>
            <person name="Kyrpides N."/>
            <person name="Mavromatis K."/>
            <person name="Ivanova N."/>
            <person name="Mikhailova N."/>
            <person name="Chertkov O."/>
            <person name="Brettin T."/>
            <person name="Detter J.C."/>
            <person name="Han C."/>
            <person name="Larimer F."/>
            <person name="Land M."/>
            <person name="Hauser L."/>
            <person name="Markowitz V."/>
            <person name="Cheng J.-F."/>
            <person name="Hugenholtz P."/>
            <person name="Woyke T."/>
            <person name="Wu D."/>
            <person name="Pukall R."/>
            <person name="Steenblock K."/>
            <person name="Schneider S."/>
            <person name="Klenk H.-P."/>
            <person name="Eisen J.A."/>
        </authorList>
    </citation>
    <scope>NUCLEOTIDE SEQUENCE [LARGE SCALE GENOMIC DNA]</scope>
    <source>
        <strain evidence="4">DSM 14684 / CIP 108061 / JCM 11494 / NBRC 100937 / ID131577</strain>
    </source>
</reference>
<feature type="chain" id="PRO_5039329252" evidence="1">
    <location>
        <begin position="22"/>
        <end position="628"/>
    </location>
</feature>
<keyword evidence="1" id="KW-0732">Signal</keyword>
<name>D3FF05_CONWI</name>